<dbReference type="SUPFAM" id="SSF50494">
    <property type="entry name" value="Trypsin-like serine proteases"/>
    <property type="match status" value="1"/>
</dbReference>
<reference evidence="3 4" key="1">
    <citation type="submission" date="2015-01" db="EMBL/GenBank/DDBJ databases">
        <title>Evolution of Trichinella species and genotypes.</title>
        <authorList>
            <person name="Korhonen P.K."/>
            <person name="Edoardo P."/>
            <person name="Giuseppe L.R."/>
            <person name="Gasser R.B."/>
        </authorList>
    </citation>
    <scope>NUCLEOTIDE SEQUENCE [LARGE SCALE GENOMIC DNA]</scope>
    <source>
        <strain evidence="3">ISS37</strain>
    </source>
</reference>
<dbReference type="PANTHER" id="PTHR24250:SF50">
    <property type="entry name" value="PEPTIDASE S1 DOMAIN-CONTAINING PROTEIN"/>
    <property type="match status" value="1"/>
</dbReference>
<organism evidence="3 4">
    <name type="scientific">Trichinella nelsoni</name>
    <dbReference type="NCBI Taxonomy" id="6336"/>
    <lineage>
        <taxon>Eukaryota</taxon>
        <taxon>Metazoa</taxon>
        <taxon>Ecdysozoa</taxon>
        <taxon>Nematoda</taxon>
        <taxon>Enoplea</taxon>
        <taxon>Dorylaimia</taxon>
        <taxon>Trichinellida</taxon>
        <taxon>Trichinellidae</taxon>
        <taxon>Trichinella</taxon>
    </lineage>
</organism>
<dbReference type="PANTHER" id="PTHR24250">
    <property type="entry name" value="CHYMOTRYPSIN-RELATED"/>
    <property type="match status" value="1"/>
</dbReference>
<evidence type="ECO:0000313" key="3">
    <source>
        <dbReference type="EMBL" id="KRX26738.1"/>
    </source>
</evidence>
<keyword evidence="4" id="KW-1185">Reference proteome</keyword>
<dbReference type="GO" id="GO:0004252">
    <property type="term" value="F:serine-type endopeptidase activity"/>
    <property type="evidence" value="ECO:0007669"/>
    <property type="project" value="InterPro"/>
</dbReference>
<dbReference type="Proteomes" id="UP000054630">
    <property type="component" value="Unassembled WGS sequence"/>
</dbReference>
<dbReference type="Gene3D" id="2.40.10.10">
    <property type="entry name" value="Trypsin-like serine proteases"/>
    <property type="match status" value="1"/>
</dbReference>
<dbReference type="InterPro" id="IPR009003">
    <property type="entry name" value="Peptidase_S1_PA"/>
</dbReference>
<proteinExistence type="predicted"/>
<dbReference type="InterPro" id="IPR043504">
    <property type="entry name" value="Peptidase_S1_PA_chymotrypsin"/>
</dbReference>
<evidence type="ECO:0000259" key="2">
    <source>
        <dbReference type="Pfam" id="PF00089"/>
    </source>
</evidence>
<keyword evidence="1" id="KW-1015">Disulfide bond</keyword>
<comment type="caution">
    <text evidence="3">The sequence shown here is derived from an EMBL/GenBank/DDBJ whole genome shotgun (WGS) entry which is preliminary data.</text>
</comment>
<dbReference type="EMBL" id="JYDL01000006">
    <property type="protein sequence ID" value="KRX26738.1"/>
    <property type="molecule type" value="Genomic_DNA"/>
</dbReference>
<dbReference type="OrthoDB" id="10327623at2759"/>
<accession>A0A0V0SIZ7</accession>
<dbReference type="Pfam" id="PF00089">
    <property type="entry name" value="Trypsin"/>
    <property type="match status" value="1"/>
</dbReference>
<dbReference type="AlphaFoldDB" id="A0A0V0SIZ7"/>
<evidence type="ECO:0000256" key="1">
    <source>
        <dbReference type="ARBA" id="ARBA00023157"/>
    </source>
</evidence>
<dbReference type="STRING" id="6336.A0A0V0SIZ7"/>
<gene>
    <name evidence="3" type="ORF">T07_4436</name>
</gene>
<name>A0A0V0SIZ7_9BILA</name>
<dbReference type="GO" id="GO:0006508">
    <property type="term" value="P:proteolysis"/>
    <property type="evidence" value="ECO:0007669"/>
    <property type="project" value="InterPro"/>
</dbReference>
<feature type="domain" description="Peptidase S1" evidence="2">
    <location>
        <begin position="77"/>
        <end position="215"/>
    </location>
</feature>
<evidence type="ECO:0000313" key="4">
    <source>
        <dbReference type="Proteomes" id="UP000054630"/>
    </source>
</evidence>
<dbReference type="InterPro" id="IPR001254">
    <property type="entry name" value="Trypsin_dom"/>
</dbReference>
<protein>
    <recommendedName>
        <fullName evidence="2">Peptidase S1 domain-containing protein</fullName>
    </recommendedName>
</protein>
<sequence length="228" mass="25654">MLEIVAVECGMSYGPLNVGPYITVFYTSTIDGFFVDCVGIIVSSNSNDTTNGSEIEDAWFPDSDADIISGFNLPPINLAVVKLNQELYFNSKVSPICLPNQDEKPPANSICYYYQFYNGTDISYHPIKMSVFSEVFCQSVIGIPPFDPKTQICCKEAQNYWNTQVEYKPSLIMEGSPLICIKNNKHFLYGIYSWLKIQKSDYPIVILTAVSSFTNLTYELMNNFAAHN</sequence>